<accession>A0ABW4WU41</accession>
<evidence type="ECO:0000313" key="3">
    <source>
        <dbReference type="Proteomes" id="UP001597369"/>
    </source>
</evidence>
<name>A0ABW4WU41_9BACT</name>
<dbReference type="EMBL" id="JBHUHV010000017">
    <property type="protein sequence ID" value="MFD2066172.1"/>
    <property type="molecule type" value="Genomic_DNA"/>
</dbReference>
<evidence type="ECO:0000313" key="2">
    <source>
        <dbReference type="EMBL" id="MFD2066172.1"/>
    </source>
</evidence>
<proteinExistence type="predicted"/>
<evidence type="ECO:0000259" key="1">
    <source>
        <dbReference type="Pfam" id="PF00582"/>
    </source>
</evidence>
<protein>
    <submittedName>
        <fullName evidence="2">Universal stress protein</fullName>
    </submittedName>
</protein>
<gene>
    <name evidence="2" type="ORF">ACFSKU_04705</name>
</gene>
<dbReference type="RefSeq" id="WP_229961436.1">
    <property type="nucleotide sequence ID" value="NZ_JAJJWI010000012.1"/>
</dbReference>
<dbReference type="Pfam" id="PF00582">
    <property type="entry name" value="Usp"/>
    <property type="match status" value="1"/>
</dbReference>
<organism evidence="2 3">
    <name type="scientific">Pontibacter silvestris</name>
    <dbReference type="NCBI Taxonomy" id="2305183"/>
    <lineage>
        <taxon>Bacteria</taxon>
        <taxon>Pseudomonadati</taxon>
        <taxon>Bacteroidota</taxon>
        <taxon>Cytophagia</taxon>
        <taxon>Cytophagales</taxon>
        <taxon>Hymenobacteraceae</taxon>
        <taxon>Pontibacter</taxon>
    </lineage>
</organism>
<dbReference type="SUPFAM" id="SSF52402">
    <property type="entry name" value="Adenine nucleotide alpha hydrolases-like"/>
    <property type="match status" value="1"/>
</dbReference>
<dbReference type="Gene3D" id="3.40.50.12370">
    <property type="match status" value="1"/>
</dbReference>
<dbReference type="InterPro" id="IPR006016">
    <property type="entry name" value="UspA"/>
</dbReference>
<keyword evidence="3" id="KW-1185">Reference proteome</keyword>
<comment type="caution">
    <text evidence="2">The sequence shown here is derived from an EMBL/GenBank/DDBJ whole genome shotgun (WGS) entry which is preliminary data.</text>
</comment>
<dbReference type="CDD" id="cd00293">
    <property type="entry name" value="USP-like"/>
    <property type="match status" value="1"/>
</dbReference>
<dbReference type="Proteomes" id="UP001597369">
    <property type="component" value="Unassembled WGS sequence"/>
</dbReference>
<sequence>MKKILIPTDLTNESLGLIKFGLQVLKGEACQIILLHVIPLPDSITELLMLSRDEEKLEKVNTAFYKAIERIKKSYVVEIISLDVVHLYGDSPIKIQNYIDANNIDLVLCPVTASKPSAGNEKEKLRELFSDVTCPILYIPDNIENNQFRKVAYVLDPDDKHSLLLDEFLLTLTSSSDYYITFLVVFKPGTNMEKLEYIINRVYFNEKLKNMNCSVHLLQENDFTGGVYTFIEEFKVDLLVTGKKKHFLGNIFTRKRISSEVAKHTKIPFLTIV</sequence>
<reference evidence="3" key="1">
    <citation type="journal article" date="2019" name="Int. J. Syst. Evol. Microbiol.">
        <title>The Global Catalogue of Microorganisms (GCM) 10K type strain sequencing project: providing services to taxonomists for standard genome sequencing and annotation.</title>
        <authorList>
            <consortium name="The Broad Institute Genomics Platform"/>
            <consortium name="The Broad Institute Genome Sequencing Center for Infectious Disease"/>
            <person name="Wu L."/>
            <person name="Ma J."/>
        </authorList>
    </citation>
    <scope>NUCLEOTIDE SEQUENCE [LARGE SCALE GENOMIC DNA]</scope>
    <source>
        <strain evidence="3">JCM 16545</strain>
    </source>
</reference>
<feature type="domain" description="UspA" evidence="1">
    <location>
        <begin position="1"/>
        <end position="110"/>
    </location>
</feature>